<gene>
    <name evidence="2" type="ORF">LDAN0321_LOCUS14295</name>
</gene>
<dbReference type="PANTHER" id="PTHR33418:SF1">
    <property type="entry name" value="HELICASE-ASSOCIATED DOMAIN-CONTAINING PROTEIN"/>
    <property type="match status" value="1"/>
</dbReference>
<dbReference type="Pfam" id="PF03457">
    <property type="entry name" value="HA"/>
    <property type="match status" value="3"/>
</dbReference>
<feature type="domain" description="Helicase-associated" evidence="1">
    <location>
        <begin position="81"/>
        <end position="161"/>
    </location>
</feature>
<feature type="domain" description="Helicase-associated" evidence="1">
    <location>
        <begin position="167"/>
        <end position="244"/>
    </location>
</feature>
<dbReference type="PANTHER" id="PTHR33418">
    <property type="entry name" value="HELICASE-ASSOCIATED"/>
    <property type="match status" value="1"/>
</dbReference>
<dbReference type="InterPro" id="IPR005114">
    <property type="entry name" value="Helicase_assoc"/>
</dbReference>
<protein>
    <recommendedName>
        <fullName evidence="1">Helicase-associated domain-containing protein</fullName>
    </recommendedName>
</protein>
<evidence type="ECO:0000313" key="2">
    <source>
        <dbReference type="EMBL" id="CAD9593735.1"/>
    </source>
</evidence>
<proteinExistence type="predicted"/>
<name>A0A7S2L246_9STRA</name>
<organism evidence="2">
    <name type="scientific">Leptocylindrus danicus</name>
    <dbReference type="NCBI Taxonomy" id="163516"/>
    <lineage>
        <taxon>Eukaryota</taxon>
        <taxon>Sar</taxon>
        <taxon>Stramenopiles</taxon>
        <taxon>Ochrophyta</taxon>
        <taxon>Bacillariophyta</taxon>
        <taxon>Coscinodiscophyceae</taxon>
        <taxon>Chaetocerotophycidae</taxon>
        <taxon>Leptocylindrales</taxon>
        <taxon>Leptocylindraceae</taxon>
        <taxon>Leptocylindrus</taxon>
    </lineage>
</organism>
<accession>A0A7S2L246</accession>
<dbReference type="EMBL" id="HBGY01022604">
    <property type="protein sequence ID" value="CAD9593735.1"/>
    <property type="molecule type" value="Transcribed_RNA"/>
</dbReference>
<feature type="domain" description="Helicase-associated" evidence="1">
    <location>
        <begin position="250"/>
        <end position="321"/>
    </location>
</feature>
<dbReference type="AlphaFoldDB" id="A0A7S2L246"/>
<sequence length="323" mass="38450">MIALFRRLRISTVGSSKFLIPNRSIAYGEGQKESSQLHRVRSCQYARSISNAASTASPQRHDVLSKAEEEGCKSSNDRYFEAWMRRYKELCEYKNEFGHLRVPLRYKENRSLGAWVILQRQKYNQMLHASTEDNEDQEDVNDRSLCSLTDEQIALLNEIDFIWKFNDEMWGKRYVELCEYYAKYGDCMVPRLYGENPQLGHWVRSQRERYLLWRDGEAGSGTTSTNLRSAMTEEQIALLEHIGFVWFPIDELWELRFKELCYFQQEFGHCKVPNSYAKHPALGRWVFRQRHRNKLWKAGKLSSRIERQMRDREDRLNKIGFVW</sequence>
<reference evidence="2" key="1">
    <citation type="submission" date="2021-01" db="EMBL/GenBank/DDBJ databases">
        <authorList>
            <person name="Corre E."/>
            <person name="Pelletier E."/>
            <person name="Niang G."/>
            <person name="Scheremetjew M."/>
            <person name="Finn R."/>
            <person name="Kale V."/>
            <person name="Holt S."/>
            <person name="Cochrane G."/>
            <person name="Meng A."/>
            <person name="Brown T."/>
            <person name="Cohen L."/>
        </authorList>
    </citation>
    <scope>NUCLEOTIDE SEQUENCE</scope>
    <source>
        <strain evidence="2">B650</strain>
    </source>
</reference>
<dbReference type="Gene3D" id="6.10.140.530">
    <property type="match status" value="3"/>
</dbReference>
<evidence type="ECO:0000259" key="1">
    <source>
        <dbReference type="Pfam" id="PF03457"/>
    </source>
</evidence>